<dbReference type="GO" id="GO:0030335">
    <property type="term" value="P:positive regulation of cell migration"/>
    <property type="evidence" value="ECO:0007669"/>
    <property type="project" value="TreeGrafter"/>
</dbReference>
<keyword evidence="4" id="KW-0732">Signal</keyword>
<evidence type="ECO:0000313" key="7">
    <source>
        <dbReference type="Proteomes" id="UP000237246"/>
    </source>
</evidence>
<evidence type="ECO:0000259" key="5">
    <source>
        <dbReference type="SMART" id="SM00199"/>
    </source>
</evidence>
<comment type="caution">
    <text evidence="6">The sequence shown here is derived from an EMBL/GenBank/DDBJ whole genome shotgun (WGS) entry which is preliminary data.</text>
</comment>
<comment type="similarity">
    <text evidence="1">Belongs to the intercrine beta (chemokine CC) family.</text>
</comment>
<evidence type="ECO:0000313" key="6">
    <source>
        <dbReference type="EMBL" id="POI33106.1"/>
    </source>
</evidence>
<sequence length="140" mass="15350">DSLLKGICIQLLQTALHRPELLVLLRQPSSNGKMKLSAVVLALLIASFCSRASSAPAQLPQPNLHSCCLSLPLPVGPDVPTCCTTYITHKIPRNLIRKHYSTSTSCSKPAIIFITKKEREVCANPSDPWVQSYLQSAKRD</sequence>
<feature type="domain" description="Chemokine interleukin-8-like" evidence="5">
    <location>
        <begin position="79"/>
        <end position="137"/>
    </location>
</feature>
<dbReference type="GO" id="GO:0006954">
    <property type="term" value="P:inflammatory response"/>
    <property type="evidence" value="ECO:0007669"/>
    <property type="project" value="TreeGrafter"/>
</dbReference>
<dbReference type="AlphaFoldDB" id="A0A2P4T9S5"/>
<organism evidence="6 7">
    <name type="scientific">Bambusicola thoracicus</name>
    <name type="common">Chinese bamboo-partridge</name>
    <name type="synonym">Perdix thoracica</name>
    <dbReference type="NCBI Taxonomy" id="9083"/>
    <lineage>
        <taxon>Eukaryota</taxon>
        <taxon>Metazoa</taxon>
        <taxon>Chordata</taxon>
        <taxon>Craniata</taxon>
        <taxon>Vertebrata</taxon>
        <taxon>Euteleostomi</taxon>
        <taxon>Archelosauria</taxon>
        <taxon>Archosauria</taxon>
        <taxon>Dinosauria</taxon>
        <taxon>Saurischia</taxon>
        <taxon>Theropoda</taxon>
        <taxon>Coelurosauria</taxon>
        <taxon>Aves</taxon>
        <taxon>Neognathae</taxon>
        <taxon>Galloanserae</taxon>
        <taxon>Galliformes</taxon>
        <taxon>Phasianidae</taxon>
        <taxon>Perdicinae</taxon>
        <taxon>Bambusicola</taxon>
    </lineage>
</organism>
<name>A0A2P4T9S5_BAMTH</name>
<evidence type="ECO:0000256" key="1">
    <source>
        <dbReference type="ARBA" id="ARBA00010868"/>
    </source>
</evidence>
<dbReference type="GO" id="GO:0070098">
    <property type="term" value="P:chemokine-mediated signaling pathway"/>
    <property type="evidence" value="ECO:0007669"/>
    <property type="project" value="TreeGrafter"/>
</dbReference>
<keyword evidence="7" id="KW-1185">Reference proteome</keyword>
<dbReference type="PANTHER" id="PTHR12015">
    <property type="entry name" value="SMALL INDUCIBLE CYTOKINE A"/>
    <property type="match status" value="1"/>
</dbReference>
<keyword evidence="2" id="KW-0145">Chemotaxis</keyword>
<dbReference type="InterPro" id="IPR001811">
    <property type="entry name" value="Chemokine_IL8-like_dom"/>
</dbReference>
<proteinExistence type="inferred from homology"/>
<dbReference type="SMART" id="SM00199">
    <property type="entry name" value="SCY"/>
    <property type="match status" value="1"/>
</dbReference>
<dbReference type="SUPFAM" id="SSF54117">
    <property type="entry name" value="Interleukin 8-like chemokines"/>
    <property type="match status" value="1"/>
</dbReference>
<keyword evidence="3" id="KW-0202">Cytokine</keyword>
<reference evidence="6 7" key="1">
    <citation type="submission" date="2018-01" db="EMBL/GenBank/DDBJ databases">
        <title>Comparison of the Chinese Bamboo Partridge and Red Junglefowl genome sequences highlights the importance of demography in genome evolution.</title>
        <authorList>
            <person name="Tiley G.P."/>
            <person name="Kimball R.T."/>
            <person name="Braun E.L."/>
            <person name="Burleigh J.G."/>
        </authorList>
    </citation>
    <scope>NUCLEOTIDE SEQUENCE [LARGE SCALE GENOMIC DNA]</scope>
    <source>
        <strain evidence="6">RTK389</strain>
        <tissue evidence="6">Blood</tissue>
    </source>
</reference>
<dbReference type="GO" id="GO:0048245">
    <property type="term" value="P:eosinophil chemotaxis"/>
    <property type="evidence" value="ECO:0007669"/>
    <property type="project" value="TreeGrafter"/>
</dbReference>
<evidence type="ECO:0000256" key="2">
    <source>
        <dbReference type="ARBA" id="ARBA00022500"/>
    </source>
</evidence>
<dbReference type="OrthoDB" id="9447832at2759"/>
<feature type="non-terminal residue" evidence="6">
    <location>
        <position position="1"/>
    </location>
</feature>
<dbReference type="Pfam" id="PF00048">
    <property type="entry name" value="IL8"/>
    <property type="match status" value="1"/>
</dbReference>
<dbReference type="GO" id="GO:0061844">
    <property type="term" value="P:antimicrobial humoral immune response mediated by antimicrobial peptide"/>
    <property type="evidence" value="ECO:0007669"/>
    <property type="project" value="TreeGrafter"/>
</dbReference>
<evidence type="ECO:0000256" key="4">
    <source>
        <dbReference type="ARBA" id="ARBA00022729"/>
    </source>
</evidence>
<dbReference type="GO" id="GO:0005615">
    <property type="term" value="C:extracellular space"/>
    <property type="evidence" value="ECO:0007669"/>
    <property type="project" value="UniProtKB-KW"/>
</dbReference>
<dbReference type="CDD" id="cd00272">
    <property type="entry name" value="Chemokine_CC"/>
    <property type="match status" value="1"/>
</dbReference>
<dbReference type="GO" id="GO:0008009">
    <property type="term" value="F:chemokine activity"/>
    <property type="evidence" value="ECO:0007669"/>
    <property type="project" value="InterPro"/>
</dbReference>
<evidence type="ECO:0000256" key="3">
    <source>
        <dbReference type="ARBA" id="ARBA00022514"/>
    </source>
</evidence>
<dbReference type="Proteomes" id="UP000237246">
    <property type="component" value="Unassembled WGS sequence"/>
</dbReference>
<dbReference type="PANTHER" id="PTHR12015:SF103">
    <property type="entry name" value="C-C MOTIF CHEMOKINE 4-RELATED"/>
    <property type="match status" value="1"/>
</dbReference>
<dbReference type="PRINTS" id="PR00436">
    <property type="entry name" value="INTERLEUKIN8"/>
</dbReference>
<protein>
    <recommendedName>
        <fullName evidence="5">Chemokine interleukin-8-like domain-containing protein</fullName>
    </recommendedName>
</protein>
<accession>A0A2P4T9S5</accession>
<dbReference type="Gene3D" id="2.40.50.40">
    <property type="match status" value="1"/>
</dbReference>
<dbReference type="FunFam" id="2.40.50.40:FF:000002">
    <property type="entry name" value="C-C motif chemokine"/>
    <property type="match status" value="1"/>
</dbReference>
<gene>
    <name evidence="6" type="ORF">CIB84_003142</name>
</gene>
<dbReference type="InterPro" id="IPR036048">
    <property type="entry name" value="Interleukin_8-like_sf"/>
</dbReference>
<dbReference type="GO" id="GO:0048020">
    <property type="term" value="F:CCR chemokine receptor binding"/>
    <property type="evidence" value="ECO:0007669"/>
    <property type="project" value="TreeGrafter"/>
</dbReference>
<dbReference type="InterPro" id="IPR039809">
    <property type="entry name" value="Chemokine_b/g/d"/>
</dbReference>
<dbReference type="EMBL" id="PPHD01004220">
    <property type="protein sequence ID" value="POI33106.1"/>
    <property type="molecule type" value="Genomic_DNA"/>
</dbReference>